<keyword evidence="3" id="KW-1185">Reference proteome</keyword>
<dbReference type="PANTHER" id="PTHR36444">
    <property type="entry name" value="TRANSCRIPTIONAL REGULATOR PROTEIN YOBU-RELATED"/>
    <property type="match status" value="1"/>
</dbReference>
<feature type="domain" description="AraC effector-binding" evidence="1">
    <location>
        <begin position="1"/>
        <end position="146"/>
    </location>
</feature>
<dbReference type="Proteomes" id="UP001336020">
    <property type="component" value="Unassembled WGS sequence"/>
</dbReference>
<dbReference type="Gene3D" id="3.20.80.10">
    <property type="entry name" value="Regulatory factor, effector binding domain"/>
    <property type="match status" value="1"/>
</dbReference>
<accession>A0ABU7LFF3</accession>
<dbReference type="SUPFAM" id="SSF55136">
    <property type="entry name" value="Probable bacterial effector-binding domain"/>
    <property type="match status" value="1"/>
</dbReference>
<gene>
    <name evidence="2" type="ORF">Q7514_19215</name>
</gene>
<dbReference type="SMART" id="SM00871">
    <property type="entry name" value="AraC_E_bind"/>
    <property type="match status" value="1"/>
</dbReference>
<organism evidence="2 3">
    <name type="scientific">Rhodococcus artemisiae</name>
    <dbReference type="NCBI Taxonomy" id="714159"/>
    <lineage>
        <taxon>Bacteria</taxon>
        <taxon>Bacillati</taxon>
        <taxon>Actinomycetota</taxon>
        <taxon>Actinomycetes</taxon>
        <taxon>Mycobacteriales</taxon>
        <taxon>Nocardiaceae</taxon>
        <taxon>Rhodococcus</taxon>
    </lineage>
</organism>
<evidence type="ECO:0000313" key="3">
    <source>
        <dbReference type="Proteomes" id="UP001336020"/>
    </source>
</evidence>
<dbReference type="InterPro" id="IPR053182">
    <property type="entry name" value="YobU-like_regulator"/>
</dbReference>
<evidence type="ECO:0000313" key="2">
    <source>
        <dbReference type="EMBL" id="MEE2059652.1"/>
    </source>
</evidence>
<dbReference type="InterPro" id="IPR011256">
    <property type="entry name" value="Reg_factor_effector_dom_sf"/>
</dbReference>
<comment type="caution">
    <text evidence="2">The sequence shown here is derived from an EMBL/GenBank/DDBJ whole genome shotgun (WGS) entry which is preliminary data.</text>
</comment>
<proteinExistence type="predicted"/>
<reference evidence="2 3" key="1">
    <citation type="submission" date="2023-07" db="EMBL/GenBank/DDBJ databases">
        <authorList>
            <person name="Girao M."/>
            <person name="Carvalho M.F."/>
        </authorList>
    </citation>
    <scope>NUCLEOTIDE SEQUENCE [LARGE SCALE GENOMIC DNA]</scope>
    <source>
        <strain evidence="2 3">YIM65754</strain>
    </source>
</reference>
<dbReference type="Pfam" id="PF14526">
    <property type="entry name" value="Cass2"/>
    <property type="match status" value="1"/>
</dbReference>
<name>A0ABU7LFF3_9NOCA</name>
<sequence>MPFRLIDREETLVAGLPVRSPRRALGKVRDPHLEKAWFAVLNGQTSGPLASTYTDYAEEVGSYYIQTVGYCCESLDDVPPGYMVSRLPAGTYAKFSVTGDDFAEIFSQLWEEIWEAERRGEIERTFTGDFEYYPHAFGVDLYVAVQSTKCGELQ</sequence>
<dbReference type="PANTHER" id="PTHR36444:SF2">
    <property type="entry name" value="TRANSCRIPTIONAL REGULATOR PROTEIN YOBU-RELATED"/>
    <property type="match status" value="1"/>
</dbReference>
<protein>
    <submittedName>
        <fullName evidence="2">Effector binding domain-containing protein</fullName>
    </submittedName>
</protein>
<dbReference type="EMBL" id="JAUTXY010000009">
    <property type="protein sequence ID" value="MEE2059652.1"/>
    <property type="molecule type" value="Genomic_DNA"/>
</dbReference>
<evidence type="ECO:0000259" key="1">
    <source>
        <dbReference type="SMART" id="SM00871"/>
    </source>
</evidence>
<dbReference type="RefSeq" id="WP_330134875.1">
    <property type="nucleotide sequence ID" value="NZ_JAUTXY010000009.1"/>
</dbReference>
<dbReference type="InterPro" id="IPR010499">
    <property type="entry name" value="AraC_E-bd"/>
</dbReference>
<dbReference type="InterPro" id="IPR029441">
    <property type="entry name" value="Cass2"/>
</dbReference>